<evidence type="ECO:0000256" key="3">
    <source>
        <dbReference type="ARBA" id="ARBA00023163"/>
    </source>
</evidence>
<dbReference type="EMBL" id="CP014924">
    <property type="protein sequence ID" value="ANZ68464.1"/>
    <property type="molecule type" value="Genomic_DNA"/>
</dbReference>
<evidence type="ECO:0000259" key="5">
    <source>
        <dbReference type="PROSITE" id="PS50977"/>
    </source>
</evidence>
<dbReference type="Gene3D" id="1.10.357.10">
    <property type="entry name" value="Tetracycline Repressor, domain 2"/>
    <property type="match status" value="1"/>
</dbReference>
<dbReference type="STRING" id="240427.AYR62_05675"/>
<proteinExistence type="predicted"/>
<evidence type="ECO:0000256" key="4">
    <source>
        <dbReference type="PROSITE-ProRule" id="PRU00335"/>
    </source>
</evidence>
<sequence>MEKITKNKILDAAAALVEQGNMRQVTLTQVGDQLGISHAALYKHFKNKRDLWTSLSLRWLDQILVALFPFDTAGYTSKLTIAHDWLWTLVEGKLQANVRDPKMFKLYTTYIDDNPEVLSIHQNDLKQSLMRALSTDNETAVSALLTAFTVFSAPAFSASWGDHTQTEFEAVWQLIAPGLQRTLDE</sequence>
<reference evidence="6 7" key="1">
    <citation type="submission" date="2016-03" db="EMBL/GenBank/DDBJ databases">
        <title>Pediococcus and Lactobacillus from brewery environment - whole genome sequencing and assembly.</title>
        <authorList>
            <person name="Behr J."/>
            <person name="Geissler A.J."/>
            <person name="Vogel R.F."/>
        </authorList>
    </citation>
    <scope>NUCLEOTIDE SEQUENCE [LARGE SCALE GENOMIC DNA]</scope>
    <source>
        <strain evidence="6 7">TMW 1.1995</strain>
    </source>
</reference>
<dbReference type="PANTHER" id="PTHR30055">
    <property type="entry name" value="HTH-TYPE TRANSCRIPTIONAL REGULATOR RUTR"/>
    <property type="match status" value="1"/>
</dbReference>
<gene>
    <name evidence="6" type="ORF">AYR63_12580</name>
</gene>
<dbReference type="InterPro" id="IPR009057">
    <property type="entry name" value="Homeodomain-like_sf"/>
</dbReference>
<dbReference type="GO" id="GO:0000976">
    <property type="term" value="F:transcription cis-regulatory region binding"/>
    <property type="evidence" value="ECO:0007669"/>
    <property type="project" value="TreeGrafter"/>
</dbReference>
<dbReference type="AlphaFoldDB" id="A0A1B2J2C7"/>
<dbReference type="PROSITE" id="PS50977">
    <property type="entry name" value="HTH_TETR_2"/>
    <property type="match status" value="1"/>
</dbReference>
<dbReference type="Proteomes" id="UP000093267">
    <property type="component" value="Chromosome"/>
</dbReference>
<keyword evidence="2 4" id="KW-0238">DNA-binding</keyword>
<dbReference type="OrthoDB" id="9815924at2"/>
<evidence type="ECO:0000256" key="2">
    <source>
        <dbReference type="ARBA" id="ARBA00023125"/>
    </source>
</evidence>
<dbReference type="RefSeq" id="WP_054711553.1">
    <property type="nucleotide sequence ID" value="NZ_CP014912.1"/>
</dbReference>
<keyword evidence="1" id="KW-0805">Transcription regulation</keyword>
<dbReference type="InterPro" id="IPR041478">
    <property type="entry name" value="TetR_C_27"/>
</dbReference>
<dbReference type="Pfam" id="PF17935">
    <property type="entry name" value="TetR_C_27"/>
    <property type="match status" value="1"/>
</dbReference>
<protein>
    <submittedName>
        <fullName evidence="6">Transcriptional regulator</fullName>
    </submittedName>
</protein>
<name>A0A1B2J2C7_9LACO</name>
<keyword evidence="3" id="KW-0804">Transcription</keyword>
<dbReference type="PRINTS" id="PR00455">
    <property type="entry name" value="HTHTETR"/>
</dbReference>
<dbReference type="KEGG" id="lpd:AYR62_05675"/>
<dbReference type="SUPFAM" id="SSF46689">
    <property type="entry name" value="Homeodomain-like"/>
    <property type="match status" value="1"/>
</dbReference>
<organism evidence="6 7">
    <name type="scientific">Secundilactobacillus paracollinoides</name>
    <dbReference type="NCBI Taxonomy" id="240427"/>
    <lineage>
        <taxon>Bacteria</taxon>
        <taxon>Bacillati</taxon>
        <taxon>Bacillota</taxon>
        <taxon>Bacilli</taxon>
        <taxon>Lactobacillales</taxon>
        <taxon>Lactobacillaceae</taxon>
        <taxon>Secundilactobacillus</taxon>
    </lineage>
</organism>
<evidence type="ECO:0000313" key="6">
    <source>
        <dbReference type="EMBL" id="ANZ68464.1"/>
    </source>
</evidence>
<dbReference type="GO" id="GO:0003700">
    <property type="term" value="F:DNA-binding transcription factor activity"/>
    <property type="evidence" value="ECO:0007669"/>
    <property type="project" value="TreeGrafter"/>
</dbReference>
<keyword evidence="7" id="KW-1185">Reference proteome</keyword>
<dbReference type="Pfam" id="PF00440">
    <property type="entry name" value="TetR_N"/>
    <property type="match status" value="1"/>
</dbReference>
<feature type="domain" description="HTH tetR-type" evidence="5">
    <location>
        <begin position="3"/>
        <end position="63"/>
    </location>
</feature>
<accession>A0A1B2J2C7</accession>
<dbReference type="PANTHER" id="PTHR30055:SF234">
    <property type="entry name" value="HTH-TYPE TRANSCRIPTIONAL REGULATOR BETI"/>
    <property type="match status" value="1"/>
</dbReference>
<dbReference type="InterPro" id="IPR050109">
    <property type="entry name" value="HTH-type_TetR-like_transc_reg"/>
</dbReference>
<evidence type="ECO:0000256" key="1">
    <source>
        <dbReference type="ARBA" id="ARBA00023015"/>
    </source>
</evidence>
<dbReference type="InterPro" id="IPR001647">
    <property type="entry name" value="HTH_TetR"/>
</dbReference>
<evidence type="ECO:0000313" key="7">
    <source>
        <dbReference type="Proteomes" id="UP000093267"/>
    </source>
</evidence>
<feature type="DNA-binding region" description="H-T-H motif" evidence="4">
    <location>
        <begin position="26"/>
        <end position="45"/>
    </location>
</feature>